<reference evidence="1" key="1">
    <citation type="submission" date="2021-05" db="EMBL/GenBank/DDBJ databases">
        <authorList>
            <person name="Alioto T."/>
            <person name="Alioto T."/>
            <person name="Gomez Garrido J."/>
        </authorList>
    </citation>
    <scope>NUCLEOTIDE SEQUENCE</scope>
</reference>
<name>A0A8D8VJN6_9HEMI</name>
<dbReference type="AlphaFoldDB" id="A0A8D8VJN6"/>
<sequence>MRRFCRRRVLRSGRCGGIRGGDHIIKEGKRSGNTTPTTVISSVRSLPTIRAAVSWISWTWQSLTSSSVTWTVTIMKRSKRSITRRSPSIWIMDGALDGRSMTS</sequence>
<accession>A0A8D8VJN6</accession>
<organism evidence="1">
    <name type="scientific">Cacopsylla melanoneura</name>
    <dbReference type="NCBI Taxonomy" id="428564"/>
    <lineage>
        <taxon>Eukaryota</taxon>
        <taxon>Metazoa</taxon>
        <taxon>Ecdysozoa</taxon>
        <taxon>Arthropoda</taxon>
        <taxon>Hexapoda</taxon>
        <taxon>Insecta</taxon>
        <taxon>Pterygota</taxon>
        <taxon>Neoptera</taxon>
        <taxon>Paraneoptera</taxon>
        <taxon>Hemiptera</taxon>
        <taxon>Sternorrhyncha</taxon>
        <taxon>Psylloidea</taxon>
        <taxon>Psyllidae</taxon>
        <taxon>Psyllinae</taxon>
        <taxon>Cacopsylla</taxon>
    </lineage>
</organism>
<dbReference type="EMBL" id="HBUF01063638">
    <property type="protein sequence ID" value="CAG6626848.1"/>
    <property type="molecule type" value="Transcribed_RNA"/>
</dbReference>
<evidence type="ECO:0000313" key="1">
    <source>
        <dbReference type="EMBL" id="CAG6626848.1"/>
    </source>
</evidence>
<protein>
    <submittedName>
        <fullName evidence="1">Uncharacterized protein</fullName>
    </submittedName>
</protein>
<proteinExistence type="predicted"/>